<proteinExistence type="predicted"/>
<dbReference type="EMBL" id="JAQOSQ010000012">
    <property type="protein sequence ID" value="MDJ1184169.1"/>
    <property type="molecule type" value="Genomic_DNA"/>
</dbReference>
<comment type="caution">
    <text evidence="1">The sequence shown here is derived from an EMBL/GenBank/DDBJ whole genome shotgun (WGS) entry which is preliminary data.</text>
</comment>
<evidence type="ECO:0000313" key="2">
    <source>
        <dbReference type="Proteomes" id="UP001232992"/>
    </source>
</evidence>
<sequence>MKRVIRIAAILGFAIAVVRMFPLSVSALSRGELPVLAQAQLSADRMNIALRKTAKIFLVDGSQKSGIIDRIDRQSFTLTRNSYQEIILWDKVAAIEFNGKAILRGKVGDISIRGDGGPKMRLRNVPLQALQDSPEGNLAINLRVIPEITDDDIVEVHKAMNNFQYVVDKIEYDRDRDRLAVELTGYEKLEE</sequence>
<organism evidence="1 2">
    <name type="scientific">Roseofilum casamattae BLCC-M143</name>
    <dbReference type="NCBI Taxonomy" id="3022442"/>
    <lineage>
        <taxon>Bacteria</taxon>
        <taxon>Bacillati</taxon>
        <taxon>Cyanobacteriota</taxon>
        <taxon>Cyanophyceae</taxon>
        <taxon>Desertifilales</taxon>
        <taxon>Desertifilaceae</taxon>
        <taxon>Roseofilum</taxon>
        <taxon>Roseofilum casamattae</taxon>
    </lineage>
</organism>
<name>A0ABT7BY96_9CYAN</name>
<dbReference type="Proteomes" id="UP001232992">
    <property type="component" value="Unassembled WGS sequence"/>
</dbReference>
<protein>
    <recommendedName>
        <fullName evidence="3">DUF2993 domain-containing protein</fullName>
    </recommendedName>
</protein>
<evidence type="ECO:0000313" key="1">
    <source>
        <dbReference type="EMBL" id="MDJ1184169.1"/>
    </source>
</evidence>
<gene>
    <name evidence="1" type="ORF">PMH09_13340</name>
</gene>
<keyword evidence="2" id="KW-1185">Reference proteome</keyword>
<reference evidence="1 2" key="1">
    <citation type="submission" date="2023-01" db="EMBL/GenBank/DDBJ databases">
        <title>Novel diversity within Roseofilum (Cyanobacteria; Desertifilaceae) from marine benthic mats with descriptions of four novel species.</title>
        <authorList>
            <person name="Wang Y."/>
            <person name="Berthold D.E."/>
            <person name="Hu J."/>
            <person name="Lefler F.W."/>
            <person name="Laughinghouse H.D. IV."/>
        </authorList>
    </citation>
    <scope>NUCLEOTIDE SEQUENCE [LARGE SCALE GENOMIC DNA]</scope>
    <source>
        <strain evidence="1 2">BLCC-M143</strain>
    </source>
</reference>
<dbReference type="RefSeq" id="WP_283758822.1">
    <property type="nucleotide sequence ID" value="NZ_JAQOSQ010000012.1"/>
</dbReference>
<evidence type="ECO:0008006" key="3">
    <source>
        <dbReference type="Google" id="ProtNLM"/>
    </source>
</evidence>
<accession>A0ABT7BY96</accession>